<dbReference type="Proteomes" id="UP000744980">
    <property type="component" value="Unassembled WGS sequence"/>
</dbReference>
<evidence type="ECO:0000313" key="3">
    <source>
        <dbReference type="EMBL" id="MBM3094839.1"/>
    </source>
</evidence>
<keyword evidence="2" id="KW-0812">Transmembrane</keyword>
<keyword evidence="2" id="KW-0472">Membrane</keyword>
<proteinExistence type="predicted"/>
<dbReference type="PANTHER" id="PTHR32309">
    <property type="entry name" value="TYROSINE-PROTEIN KINASE"/>
    <property type="match status" value="1"/>
</dbReference>
<evidence type="ECO:0000256" key="2">
    <source>
        <dbReference type="SAM" id="Phobius"/>
    </source>
</evidence>
<keyword evidence="1" id="KW-0175">Coiled coil</keyword>
<evidence type="ECO:0000313" key="4">
    <source>
        <dbReference type="Proteomes" id="UP000744980"/>
    </source>
</evidence>
<sequence>MTDTLVRAKSSLVSKLRNTGTLRVRESGSKLIEVEPELPVPAGGGQPSPRTKTSGKLPFSVLSFIGFVIVPFIASIVYFAFIASDQYIAEARFAVRSLAEDQAKDGVDTNILSMSTMSQDGYVVTSFIHSTEMLKRLGTSIDYRQMFSLDSADFLSRIDKSESTEEFLKYWEKQVSTYVDGPSGIITLKTRTFSPEDSRQLASMIIRESETLINELSARAQRDLTTRFADEVQRSTENYRQALTALNYFQNTTGFLTPEARATETGTLLVGLLARKLELDTRLFVLKESKADSSPAHQQLVLASKNLEDQIVKLREELAGGTRNDENIAGAIKTFAHLETNRRVAESLYEASQKNLETAQAEATRKALYVVVFVPPTVPEESLYPHRWSSPLLILLALLVAWVTLALIWASVEDHRL</sequence>
<name>A0AAW4FU22_9HYPH</name>
<protein>
    <submittedName>
        <fullName evidence="3">Capsule biosynthesis protein</fullName>
    </submittedName>
</protein>
<comment type="caution">
    <text evidence="3">The sequence shown here is derived from an EMBL/GenBank/DDBJ whole genome shotgun (WGS) entry which is preliminary data.</text>
</comment>
<dbReference type="GO" id="GO:0005886">
    <property type="term" value="C:plasma membrane"/>
    <property type="evidence" value="ECO:0007669"/>
    <property type="project" value="TreeGrafter"/>
</dbReference>
<keyword evidence="4" id="KW-1185">Reference proteome</keyword>
<dbReference type="PANTHER" id="PTHR32309:SF13">
    <property type="entry name" value="FERRIC ENTEROBACTIN TRANSPORT PROTEIN FEPE"/>
    <property type="match status" value="1"/>
</dbReference>
<keyword evidence="2" id="KW-1133">Transmembrane helix</keyword>
<dbReference type="InterPro" id="IPR050445">
    <property type="entry name" value="Bact_polysacc_biosynth/exp"/>
</dbReference>
<organism evidence="3 4">
    <name type="scientific">Ensifer canadensis</name>
    <dbReference type="NCBI Taxonomy" id="555315"/>
    <lineage>
        <taxon>Bacteria</taxon>
        <taxon>Pseudomonadati</taxon>
        <taxon>Pseudomonadota</taxon>
        <taxon>Alphaproteobacteria</taxon>
        <taxon>Hyphomicrobiales</taxon>
        <taxon>Rhizobiaceae</taxon>
        <taxon>Sinorhizobium/Ensifer group</taxon>
        <taxon>Ensifer</taxon>
    </lineage>
</organism>
<feature type="transmembrane region" description="Helical" evidence="2">
    <location>
        <begin position="392"/>
        <end position="412"/>
    </location>
</feature>
<gene>
    <name evidence="3" type="ORF">GFB56_29270</name>
</gene>
<feature type="transmembrane region" description="Helical" evidence="2">
    <location>
        <begin position="59"/>
        <end position="83"/>
    </location>
</feature>
<dbReference type="EMBL" id="WXFA01000033">
    <property type="protein sequence ID" value="MBM3094839.1"/>
    <property type="molecule type" value="Genomic_DNA"/>
</dbReference>
<feature type="coiled-coil region" evidence="1">
    <location>
        <begin position="297"/>
        <end position="362"/>
    </location>
</feature>
<dbReference type="GO" id="GO:0004713">
    <property type="term" value="F:protein tyrosine kinase activity"/>
    <property type="evidence" value="ECO:0007669"/>
    <property type="project" value="TreeGrafter"/>
</dbReference>
<dbReference type="AlphaFoldDB" id="A0AAW4FU22"/>
<reference evidence="3 4" key="1">
    <citation type="submission" date="2020-01" db="EMBL/GenBank/DDBJ databases">
        <title>Draft genome assembly of Ensifer adhaerens T173.</title>
        <authorList>
            <person name="Craig J.E."/>
            <person name="Stinchcombe J.R."/>
        </authorList>
    </citation>
    <scope>NUCLEOTIDE SEQUENCE [LARGE SCALE GENOMIC DNA]</scope>
    <source>
        <strain evidence="3 4">T173</strain>
    </source>
</reference>
<dbReference type="RefSeq" id="WP_203529313.1">
    <property type="nucleotide sequence ID" value="NZ_CP083371.1"/>
</dbReference>
<accession>A0AAW4FU22</accession>
<evidence type="ECO:0000256" key="1">
    <source>
        <dbReference type="SAM" id="Coils"/>
    </source>
</evidence>